<gene>
    <name evidence="2" type="ORF">Tco_1090874</name>
</gene>
<keyword evidence="3" id="KW-1185">Reference proteome</keyword>
<comment type="caution">
    <text evidence="2">The sequence shown here is derived from an EMBL/GenBank/DDBJ whole genome shotgun (WGS) entry which is preliminary data.</text>
</comment>
<proteinExistence type="predicted"/>
<evidence type="ECO:0000313" key="2">
    <source>
        <dbReference type="EMBL" id="GJT95356.1"/>
    </source>
</evidence>
<feature type="region of interest" description="Disordered" evidence="1">
    <location>
        <begin position="94"/>
        <end position="122"/>
    </location>
</feature>
<protein>
    <submittedName>
        <fullName evidence="2">Uncharacterized protein</fullName>
    </submittedName>
</protein>
<organism evidence="2 3">
    <name type="scientific">Tanacetum coccineum</name>
    <dbReference type="NCBI Taxonomy" id="301880"/>
    <lineage>
        <taxon>Eukaryota</taxon>
        <taxon>Viridiplantae</taxon>
        <taxon>Streptophyta</taxon>
        <taxon>Embryophyta</taxon>
        <taxon>Tracheophyta</taxon>
        <taxon>Spermatophyta</taxon>
        <taxon>Magnoliopsida</taxon>
        <taxon>eudicotyledons</taxon>
        <taxon>Gunneridae</taxon>
        <taxon>Pentapetalae</taxon>
        <taxon>asterids</taxon>
        <taxon>campanulids</taxon>
        <taxon>Asterales</taxon>
        <taxon>Asteraceae</taxon>
        <taxon>Asteroideae</taxon>
        <taxon>Anthemideae</taxon>
        <taxon>Anthemidinae</taxon>
        <taxon>Tanacetum</taxon>
    </lineage>
</organism>
<reference evidence="2" key="2">
    <citation type="submission" date="2022-01" db="EMBL/GenBank/DDBJ databases">
        <authorList>
            <person name="Yamashiro T."/>
            <person name="Shiraishi A."/>
            <person name="Satake H."/>
            <person name="Nakayama K."/>
        </authorList>
    </citation>
    <scope>NUCLEOTIDE SEQUENCE</scope>
</reference>
<reference evidence="2" key="1">
    <citation type="journal article" date="2022" name="Int. J. Mol. Sci.">
        <title>Draft Genome of Tanacetum Coccineum: Genomic Comparison of Closely Related Tanacetum-Family Plants.</title>
        <authorList>
            <person name="Yamashiro T."/>
            <person name="Shiraishi A."/>
            <person name="Nakayama K."/>
            <person name="Satake H."/>
        </authorList>
    </citation>
    <scope>NUCLEOTIDE SEQUENCE</scope>
</reference>
<name>A0ABQ5I5G5_9ASTR</name>
<sequence>MIERELEKEEKKHTTPRELLIVPPPFFATTSTSSSRCIWCPRYFRCIRILLAATTSFYSIYWYIRSDRYKADDSILETITFVLYEDSEKTSNQKLTSKKEWLKPPSIRRKGPATPEPPDYSSLTSPRLCEQLAYGCFAITYEPLAENSLLAKIGDMTTFMTGTVTDAKKVTKNHATAKPNFKEGDHVRIDVNRPLPLGRPPVHKFYIDRHDSSSCRKDVRTHMRILSVVRIKAYSRYGYDYLSELVLRRADFQEHTIAEKDFKNLYPSDFEDLNLLLLQGSMPRSNSWYNKWKLSTAVQTKDSKELVIRQQGQKYFQLGIESNHTQIKPHKTRMDAKATSSSKELTKSLISPRAVVFPWSTTMNERSCGSMKYTSSVMGC</sequence>
<evidence type="ECO:0000256" key="1">
    <source>
        <dbReference type="SAM" id="MobiDB-lite"/>
    </source>
</evidence>
<accession>A0ABQ5I5G5</accession>
<dbReference type="Proteomes" id="UP001151760">
    <property type="component" value="Unassembled WGS sequence"/>
</dbReference>
<dbReference type="EMBL" id="BQNB010020380">
    <property type="protein sequence ID" value="GJT95356.1"/>
    <property type="molecule type" value="Genomic_DNA"/>
</dbReference>
<evidence type="ECO:0000313" key="3">
    <source>
        <dbReference type="Proteomes" id="UP001151760"/>
    </source>
</evidence>